<proteinExistence type="inferred from homology"/>
<feature type="chain" id="PRO_5021485559" evidence="6">
    <location>
        <begin position="17"/>
        <end position="188"/>
    </location>
</feature>
<dbReference type="PANTHER" id="PTHR16932">
    <property type="entry name" value="INTERFERON ALPHA-INDUCIBLE PROTEIN 27"/>
    <property type="match status" value="1"/>
</dbReference>
<keyword evidence="5" id="KW-0472">Membrane</keyword>
<evidence type="ECO:0000256" key="5">
    <source>
        <dbReference type="ARBA" id="ARBA00023136"/>
    </source>
</evidence>
<evidence type="ECO:0000313" key="8">
    <source>
        <dbReference type="Proteomes" id="UP000319257"/>
    </source>
</evidence>
<gene>
    <name evidence="7" type="ORF">E0L32_012004</name>
</gene>
<comment type="caution">
    <text evidence="7">The sequence shown here is derived from an EMBL/GenBank/DDBJ whole genome shotgun (WGS) entry which is preliminary data.</text>
</comment>
<dbReference type="EMBL" id="SKBQ01000129">
    <property type="protein sequence ID" value="TPX17941.1"/>
    <property type="molecule type" value="Genomic_DNA"/>
</dbReference>
<sequence>MKALTMISALIGVSAAAFDLKSLSGHEIASVQEAAAKMNVKETVGAAAKEVKGLLGEAFSNFDPVAFASLSAMTELEQIKDWAYNHPYEVAALAAGLGITFAPGIATTPLLAAAGFGEGGVAAGSFAAGAQSLIGNVVGGSAFAVLQSAGAGGSGLATLQAVAGAVAGAVTAVGGATAAFGFHRRSEI</sequence>
<dbReference type="InterPro" id="IPR038213">
    <property type="entry name" value="IFI6/IFI27-like_sf"/>
</dbReference>
<comment type="subcellular location">
    <subcellularLocation>
        <location evidence="1">Membrane</location>
        <topology evidence="1">Multi-pass membrane protein</topology>
    </subcellularLocation>
</comment>
<evidence type="ECO:0000256" key="3">
    <source>
        <dbReference type="ARBA" id="ARBA00022692"/>
    </source>
</evidence>
<keyword evidence="4" id="KW-1133">Transmembrane helix</keyword>
<comment type="similarity">
    <text evidence="2">Belongs to the IFI6/IFI27 family.</text>
</comment>
<evidence type="ECO:0000256" key="1">
    <source>
        <dbReference type="ARBA" id="ARBA00004141"/>
    </source>
</evidence>
<dbReference type="GO" id="GO:0016020">
    <property type="term" value="C:membrane"/>
    <property type="evidence" value="ECO:0007669"/>
    <property type="project" value="UniProtKB-SubCell"/>
</dbReference>
<reference evidence="7 8" key="1">
    <citation type="submission" date="2019-06" db="EMBL/GenBank/DDBJ databases">
        <title>Draft genome sequence of the filamentous fungus Phialemoniopsis curvata isolated from diesel fuel.</title>
        <authorList>
            <person name="Varaljay V.A."/>
            <person name="Lyon W.J."/>
            <person name="Crouch A.L."/>
            <person name="Drake C.E."/>
            <person name="Hollomon J.M."/>
            <person name="Nadeau L.J."/>
            <person name="Nunn H.S."/>
            <person name="Stevenson B.S."/>
            <person name="Bojanowski C.L."/>
            <person name="Crookes-Goodson W.J."/>
        </authorList>
    </citation>
    <scope>NUCLEOTIDE SEQUENCE [LARGE SCALE GENOMIC DNA]</scope>
    <source>
        <strain evidence="7 8">D216</strain>
    </source>
</reference>
<protein>
    <submittedName>
        <fullName evidence="7">Uncharacterized protein</fullName>
    </submittedName>
</protein>
<feature type="signal peptide" evidence="6">
    <location>
        <begin position="1"/>
        <end position="16"/>
    </location>
</feature>
<dbReference type="Gene3D" id="6.10.110.10">
    <property type="match status" value="1"/>
</dbReference>
<evidence type="ECO:0000256" key="6">
    <source>
        <dbReference type="SAM" id="SignalP"/>
    </source>
</evidence>
<evidence type="ECO:0000256" key="4">
    <source>
        <dbReference type="ARBA" id="ARBA00022989"/>
    </source>
</evidence>
<dbReference type="PANTHER" id="PTHR16932:SF18">
    <property type="entry name" value="INTERFERON, ALPHA-INDUCIBLE PROTEIN 27-LIKE 2"/>
    <property type="match status" value="1"/>
</dbReference>
<evidence type="ECO:0000313" key="7">
    <source>
        <dbReference type="EMBL" id="TPX17941.1"/>
    </source>
</evidence>
<keyword evidence="8" id="KW-1185">Reference proteome</keyword>
<evidence type="ECO:0000256" key="2">
    <source>
        <dbReference type="ARBA" id="ARBA00007262"/>
    </source>
</evidence>
<keyword evidence="3" id="KW-0812">Transmembrane</keyword>
<dbReference type="GeneID" id="41979451"/>
<dbReference type="InParanoid" id="A0A507BL87"/>
<dbReference type="Proteomes" id="UP000319257">
    <property type="component" value="Unassembled WGS sequence"/>
</dbReference>
<dbReference type="RefSeq" id="XP_030999652.1">
    <property type="nucleotide sequence ID" value="XM_031134797.1"/>
</dbReference>
<keyword evidence="6" id="KW-0732">Signal</keyword>
<dbReference type="STRING" id="1093900.A0A507BL87"/>
<dbReference type="InterPro" id="IPR009311">
    <property type="entry name" value="IFI6/IFI27-like"/>
</dbReference>
<dbReference type="Pfam" id="PF06140">
    <property type="entry name" value="Ifi-6-16"/>
    <property type="match status" value="1"/>
</dbReference>
<accession>A0A507BL87</accession>
<dbReference type="AlphaFoldDB" id="A0A507BL87"/>
<name>A0A507BL87_9PEZI</name>
<organism evidence="7 8">
    <name type="scientific">Thyridium curvatum</name>
    <dbReference type="NCBI Taxonomy" id="1093900"/>
    <lineage>
        <taxon>Eukaryota</taxon>
        <taxon>Fungi</taxon>
        <taxon>Dikarya</taxon>
        <taxon>Ascomycota</taxon>
        <taxon>Pezizomycotina</taxon>
        <taxon>Sordariomycetes</taxon>
        <taxon>Sordariomycetidae</taxon>
        <taxon>Thyridiales</taxon>
        <taxon>Thyridiaceae</taxon>
        <taxon>Thyridium</taxon>
    </lineage>
</organism>